<dbReference type="CDD" id="cd16936">
    <property type="entry name" value="HATPase_RsbW-like"/>
    <property type="match status" value="1"/>
</dbReference>
<dbReference type="InterPro" id="IPR003594">
    <property type="entry name" value="HATPase_dom"/>
</dbReference>
<evidence type="ECO:0000259" key="2">
    <source>
        <dbReference type="Pfam" id="PF13581"/>
    </source>
</evidence>
<comment type="caution">
    <text evidence="4">The sequence shown here is derived from an EMBL/GenBank/DDBJ whole genome shotgun (WGS) entry which is preliminary data.</text>
</comment>
<dbReference type="EMBL" id="BOMI01000013">
    <property type="protein sequence ID" value="GID72286.1"/>
    <property type="molecule type" value="Genomic_DNA"/>
</dbReference>
<reference evidence="4 5" key="1">
    <citation type="submission" date="2021-01" db="EMBL/GenBank/DDBJ databases">
        <title>Whole genome shotgun sequence of Actinoplanes deccanensis NBRC 13994.</title>
        <authorList>
            <person name="Komaki H."/>
            <person name="Tamura T."/>
        </authorList>
    </citation>
    <scope>NUCLEOTIDE SEQUENCE [LARGE SCALE GENOMIC DNA]</scope>
    <source>
        <strain evidence="4 5">NBRC 13994</strain>
    </source>
</reference>
<dbReference type="PANTHER" id="PTHR35526:SF3">
    <property type="entry name" value="ANTI-SIGMA-F FACTOR RSBW"/>
    <property type="match status" value="1"/>
</dbReference>
<dbReference type="Gene3D" id="3.30.565.10">
    <property type="entry name" value="Histidine kinase-like ATPase, C-terminal domain"/>
    <property type="match status" value="1"/>
</dbReference>
<keyword evidence="5" id="KW-1185">Reference proteome</keyword>
<dbReference type="Pfam" id="PF14417">
    <property type="entry name" value="MEDS"/>
    <property type="match status" value="1"/>
</dbReference>
<dbReference type="RefSeq" id="WP_203760236.1">
    <property type="nucleotide sequence ID" value="NZ_BAAABO010000025.1"/>
</dbReference>
<evidence type="ECO:0000259" key="3">
    <source>
        <dbReference type="Pfam" id="PF14417"/>
    </source>
</evidence>
<dbReference type="Pfam" id="PF13581">
    <property type="entry name" value="HATPase_c_2"/>
    <property type="match status" value="1"/>
</dbReference>
<evidence type="ECO:0000313" key="5">
    <source>
        <dbReference type="Proteomes" id="UP000609879"/>
    </source>
</evidence>
<keyword evidence="1" id="KW-0808">Transferase</keyword>
<evidence type="ECO:0000313" key="4">
    <source>
        <dbReference type="EMBL" id="GID72286.1"/>
    </source>
</evidence>
<dbReference type="InterPro" id="IPR050267">
    <property type="entry name" value="Anti-sigma-factor_SerPK"/>
</dbReference>
<dbReference type="InterPro" id="IPR036890">
    <property type="entry name" value="HATPase_C_sf"/>
</dbReference>
<dbReference type="NCBIfam" id="NF041045">
    <property type="entry name" value="RsbA_anti_sig"/>
    <property type="match status" value="1"/>
</dbReference>
<sequence>MTRTGAAAGYHGYYHEAVCYDSDDDLLAVAVPFLLGGVAAGEPTIVTLGERASALVRAVLPRDTPVMFMSGGAMYARPAGAIRAYRKLLAGHVAAGAPQIRIIGELTTAMFGPAWDSWARYESAINHAYDEFPLWSMCAYDTRTAPPSVMEDVLRTHPRTAQPDGSHVPNETYVEPVMFLSERRAPEPDPLQRAAPRADFAQPTLTDARQAVRDAGDGNLPGDDVEDLVVAVSEAVANAHRHGRAPARMRLWSAPGRVVVAVTDAGPGPKDPFAGLLPTGDGLEGGLGLWIAHQSCDHVAMYRDAGGFTIRLTAGL</sequence>
<evidence type="ECO:0000256" key="1">
    <source>
        <dbReference type="ARBA" id="ARBA00022527"/>
    </source>
</evidence>
<dbReference type="Proteomes" id="UP000609879">
    <property type="component" value="Unassembled WGS sequence"/>
</dbReference>
<accession>A0ABQ3XX16</accession>
<organism evidence="4 5">
    <name type="scientific">Paractinoplanes deccanensis</name>
    <dbReference type="NCBI Taxonomy" id="113561"/>
    <lineage>
        <taxon>Bacteria</taxon>
        <taxon>Bacillati</taxon>
        <taxon>Actinomycetota</taxon>
        <taxon>Actinomycetes</taxon>
        <taxon>Micromonosporales</taxon>
        <taxon>Micromonosporaceae</taxon>
        <taxon>Paractinoplanes</taxon>
    </lineage>
</organism>
<feature type="domain" description="MEDS" evidence="3">
    <location>
        <begin position="15"/>
        <end position="158"/>
    </location>
</feature>
<gene>
    <name evidence="4" type="ORF">Ade02nite_09270</name>
</gene>
<dbReference type="PANTHER" id="PTHR35526">
    <property type="entry name" value="ANTI-SIGMA-F FACTOR RSBW-RELATED"/>
    <property type="match status" value="1"/>
</dbReference>
<keyword evidence="1" id="KW-0723">Serine/threonine-protein kinase</keyword>
<keyword evidence="1" id="KW-0418">Kinase</keyword>
<name>A0ABQ3XX16_9ACTN</name>
<feature type="domain" description="Histidine kinase/HSP90-like ATPase" evidence="2">
    <location>
        <begin position="205"/>
        <end position="313"/>
    </location>
</feature>
<dbReference type="InterPro" id="IPR025847">
    <property type="entry name" value="MEDS_domain"/>
</dbReference>
<dbReference type="InterPro" id="IPR047718">
    <property type="entry name" value="RsbA-like_anti_sig"/>
</dbReference>
<protein>
    <submittedName>
        <fullName evidence="4">Anti-sigma regulatory factor</fullName>
    </submittedName>
</protein>
<dbReference type="SUPFAM" id="SSF55874">
    <property type="entry name" value="ATPase domain of HSP90 chaperone/DNA topoisomerase II/histidine kinase"/>
    <property type="match status" value="1"/>
</dbReference>
<proteinExistence type="predicted"/>